<reference evidence="2" key="1">
    <citation type="journal article" date="2017" name="Nat. Ecol. Evol.">
        <title>Genome expansion and lineage-specific genetic innovations in the forest pathogenic fungi Armillaria.</title>
        <authorList>
            <person name="Sipos G."/>
            <person name="Prasanna A.N."/>
            <person name="Walter M.C."/>
            <person name="O'Connor E."/>
            <person name="Balint B."/>
            <person name="Krizsan K."/>
            <person name="Kiss B."/>
            <person name="Hess J."/>
            <person name="Varga T."/>
            <person name="Slot J."/>
            <person name="Riley R."/>
            <person name="Boka B."/>
            <person name="Rigling D."/>
            <person name="Barry K."/>
            <person name="Lee J."/>
            <person name="Mihaltcheva S."/>
            <person name="LaButti K."/>
            <person name="Lipzen A."/>
            <person name="Waldron R."/>
            <person name="Moloney N.M."/>
            <person name="Sperisen C."/>
            <person name="Kredics L."/>
            <person name="Vagvoelgyi C."/>
            <person name="Patrignani A."/>
            <person name="Fitzpatrick D."/>
            <person name="Nagy I."/>
            <person name="Doyle S."/>
            <person name="Anderson J.B."/>
            <person name="Grigoriev I.V."/>
            <person name="Gueldener U."/>
            <person name="Muensterkoetter M."/>
            <person name="Nagy L.G."/>
        </authorList>
    </citation>
    <scope>NUCLEOTIDE SEQUENCE [LARGE SCALE GENOMIC DNA]</scope>
    <source>
        <strain evidence="2">28-4</strain>
    </source>
</reference>
<keyword evidence="2" id="KW-1185">Reference proteome</keyword>
<dbReference type="EMBL" id="KZ293443">
    <property type="protein sequence ID" value="PBK65817.1"/>
    <property type="molecule type" value="Genomic_DNA"/>
</dbReference>
<gene>
    <name evidence="1" type="ORF">ARMSODRAFT_960708</name>
</gene>
<organism evidence="1 2">
    <name type="scientific">Armillaria solidipes</name>
    <dbReference type="NCBI Taxonomy" id="1076256"/>
    <lineage>
        <taxon>Eukaryota</taxon>
        <taxon>Fungi</taxon>
        <taxon>Dikarya</taxon>
        <taxon>Basidiomycota</taxon>
        <taxon>Agaricomycotina</taxon>
        <taxon>Agaricomycetes</taxon>
        <taxon>Agaricomycetidae</taxon>
        <taxon>Agaricales</taxon>
        <taxon>Marasmiineae</taxon>
        <taxon>Physalacriaceae</taxon>
        <taxon>Armillaria</taxon>
    </lineage>
</organism>
<proteinExistence type="predicted"/>
<name>A0A2H3BML7_9AGAR</name>
<protein>
    <submittedName>
        <fullName evidence="1">Uncharacterized protein</fullName>
    </submittedName>
</protein>
<accession>A0A2H3BML7</accession>
<dbReference type="PROSITE" id="PS51257">
    <property type="entry name" value="PROKAR_LIPOPROTEIN"/>
    <property type="match status" value="1"/>
</dbReference>
<dbReference type="AlphaFoldDB" id="A0A2H3BML7"/>
<evidence type="ECO:0000313" key="2">
    <source>
        <dbReference type="Proteomes" id="UP000218334"/>
    </source>
</evidence>
<sequence>MRSCTFWNPQDDKHSPSGFNMRFVGSSTQNGLLSCMGPLIDADMMLCGYKRSTGHFLRPNTIAPYPLGCCHDR</sequence>
<dbReference type="Proteomes" id="UP000218334">
    <property type="component" value="Unassembled WGS sequence"/>
</dbReference>
<evidence type="ECO:0000313" key="1">
    <source>
        <dbReference type="EMBL" id="PBK65817.1"/>
    </source>
</evidence>